<proteinExistence type="predicted"/>
<evidence type="ECO:0000313" key="2">
    <source>
        <dbReference type="EMBL" id="RAW14212.1"/>
    </source>
</evidence>
<protein>
    <submittedName>
        <fullName evidence="2">Uncharacterized protein</fullName>
    </submittedName>
</protein>
<dbReference type="RefSeq" id="WP_112258406.1">
    <property type="nucleotide sequence ID" value="NZ_QMIG01000009.1"/>
</dbReference>
<gene>
    <name evidence="2" type="ORF">DPM12_11180</name>
</gene>
<evidence type="ECO:0000256" key="1">
    <source>
        <dbReference type="SAM" id="MobiDB-lite"/>
    </source>
</evidence>
<accession>A0A329QSC0</accession>
<keyword evidence="3" id="KW-1185">Reference proteome</keyword>
<comment type="caution">
    <text evidence="2">The sequence shown here is derived from an EMBL/GenBank/DDBJ whole genome shotgun (WGS) entry which is preliminary data.</text>
</comment>
<dbReference type="EMBL" id="QMIG01000009">
    <property type="protein sequence ID" value="RAW14212.1"/>
    <property type="molecule type" value="Genomic_DNA"/>
</dbReference>
<sequence>MGILLLSQWINAVVLQDASHARQFPDTAPGEHPTRHPGAAPERPCTPAPLAMHAASPAVHAESLAGRLIGHIDGP</sequence>
<evidence type="ECO:0000313" key="3">
    <source>
        <dbReference type="Proteomes" id="UP000250462"/>
    </source>
</evidence>
<feature type="region of interest" description="Disordered" evidence="1">
    <location>
        <begin position="22"/>
        <end position="49"/>
    </location>
</feature>
<organism evidence="2 3">
    <name type="scientific">Phytoactinopolyspora halophila</name>
    <dbReference type="NCBI Taxonomy" id="1981511"/>
    <lineage>
        <taxon>Bacteria</taxon>
        <taxon>Bacillati</taxon>
        <taxon>Actinomycetota</taxon>
        <taxon>Actinomycetes</taxon>
        <taxon>Jiangellales</taxon>
        <taxon>Jiangellaceae</taxon>
        <taxon>Phytoactinopolyspora</taxon>
    </lineage>
</organism>
<dbReference type="Proteomes" id="UP000250462">
    <property type="component" value="Unassembled WGS sequence"/>
</dbReference>
<reference evidence="2 3" key="1">
    <citation type="submission" date="2018-06" db="EMBL/GenBank/DDBJ databases">
        <title>Phytoactinopolyspora halophila sp. nov., a novel halophilic actinomycete isolated from a saline soil in China.</title>
        <authorList>
            <person name="Tang S.-K."/>
        </authorList>
    </citation>
    <scope>NUCLEOTIDE SEQUENCE [LARGE SCALE GENOMIC DNA]</scope>
    <source>
        <strain evidence="2 3">YIM 96934</strain>
    </source>
</reference>
<name>A0A329QSC0_9ACTN</name>
<dbReference type="AlphaFoldDB" id="A0A329QSC0"/>